<dbReference type="Pfam" id="PF12146">
    <property type="entry name" value="Hydrolase_4"/>
    <property type="match status" value="1"/>
</dbReference>
<dbReference type="InterPro" id="IPR029058">
    <property type="entry name" value="AB_hydrolase_fold"/>
</dbReference>
<accession>R4NQU9</accession>
<feature type="domain" description="Serine aminopeptidase S33" evidence="2">
    <location>
        <begin position="100"/>
        <end position="199"/>
    </location>
</feature>
<name>R4NQU9_CLOBO</name>
<dbReference type="GO" id="GO:0016787">
    <property type="term" value="F:hydrolase activity"/>
    <property type="evidence" value="ECO:0007669"/>
    <property type="project" value="UniProtKB-KW"/>
</dbReference>
<evidence type="ECO:0000256" key="1">
    <source>
        <dbReference type="SAM" id="Phobius"/>
    </source>
</evidence>
<reference evidence="5" key="1">
    <citation type="journal article" date="2013" name="Genome Biol. Evol.">
        <title>The Type F6 Neurotoxin Gene Cluster Locus of Group II Clostridium botulinum Has Evolved by Successive Disruption of Two Different Ancestral Precursors.</title>
        <authorList>
            <person name="Carter A.T."/>
            <person name="Stringer S.C."/>
            <person name="Webb M.D."/>
            <person name="Peck M.W."/>
        </authorList>
    </citation>
    <scope>NUCLEOTIDE SEQUENCE</scope>
    <source>
        <strain evidence="5">Craig610</strain>
        <strain evidence="6">Eklund202F</strain>
        <strain evidence="7">HobbsFT10</strain>
        <strain evidence="3">IFR 06/001</strain>
        <strain evidence="4">IFR 06/005</strain>
    </source>
</reference>
<evidence type="ECO:0000313" key="6">
    <source>
        <dbReference type="EMBL" id="AGL45116.1"/>
    </source>
</evidence>
<feature type="transmembrane region" description="Helical" evidence="1">
    <location>
        <begin position="6"/>
        <end position="28"/>
    </location>
</feature>
<evidence type="ECO:0000259" key="2">
    <source>
        <dbReference type="Pfam" id="PF12146"/>
    </source>
</evidence>
<dbReference type="InterPro" id="IPR022742">
    <property type="entry name" value="Hydrolase_4"/>
</dbReference>
<evidence type="ECO:0000313" key="5">
    <source>
        <dbReference type="EMBL" id="AGL45076.1"/>
    </source>
</evidence>
<dbReference type="EMBL" id="KC516870">
    <property type="protein sequence ID" value="AGL45076.1"/>
    <property type="molecule type" value="Genomic_DNA"/>
</dbReference>
<dbReference type="EMBL" id="KC516872">
    <property type="protein sequence ID" value="AGL45156.1"/>
    <property type="molecule type" value="Genomic_DNA"/>
</dbReference>
<dbReference type="PATRIC" id="fig|1491.409.peg.1346"/>
<dbReference type="PANTHER" id="PTHR43358:SF4">
    <property type="entry name" value="ALPHA_BETA HYDROLASE FOLD-1 DOMAIN-CONTAINING PROTEIN"/>
    <property type="match status" value="1"/>
</dbReference>
<sequence length="321" mass="37228">MENRMILIIGVLLLIVMMLTLFAGMYFYNLSVNRNVSKEAVFDDRKNSSSQGIKQSDTSGENDELYREWILKESNYEDIYIESFDNLKLHAYKILNEEHSNKWVVAVHGYTGEGLRMGSRAKKFYDMGYNIIIPDLRGHGRSEGNYIGMGWHDRKDMLKWIDITIKEDECSEIILYGISMGASTVMMTAGENLQQNVKLIIEDCGYTSVWDEFSYQLKCMYKLPTFPIMHMASIITKIRAGYSFTEASALNQIKKCKLPILFIHGDKDSFVPYCMHDKVYNEANCFKEKLVIKEAGHCKGDKVNPELYWDTIKNFIERYNE</sequence>
<proteinExistence type="predicted"/>
<evidence type="ECO:0000313" key="7">
    <source>
        <dbReference type="EMBL" id="AGL45156.1"/>
    </source>
</evidence>
<evidence type="ECO:0000313" key="4">
    <source>
        <dbReference type="EMBL" id="AGL45036.1"/>
    </source>
</evidence>
<dbReference type="PANTHER" id="PTHR43358">
    <property type="entry name" value="ALPHA/BETA-HYDROLASE"/>
    <property type="match status" value="1"/>
</dbReference>
<dbReference type="SUPFAM" id="SSF53474">
    <property type="entry name" value="alpha/beta-Hydrolases"/>
    <property type="match status" value="1"/>
</dbReference>
<keyword evidence="1" id="KW-0472">Membrane</keyword>
<dbReference type="EMBL" id="KC516869">
    <property type="protein sequence ID" value="AGL45036.1"/>
    <property type="molecule type" value="Genomic_DNA"/>
</dbReference>
<evidence type="ECO:0000313" key="3">
    <source>
        <dbReference type="EMBL" id="AGL44996.1"/>
    </source>
</evidence>
<keyword evidence="1" id="KW-0812">Transmembrane</keyword>
<dbReference type="InterPro" id="IPR052920">
    <property type="entry name" value="DNA-binding_regulatory"/>
</dbReference>
<dbReference type="Gene3D" id="3.40.50.1820">
    <property type="entry name" value="alpha/beta hydrolase"/>
    <property type="match status" value="1"/>
</dbReference>
<protein>
    <submittedName>
        <fullName evidence="5">Alpha/beta hydrolase</fullName>
    </submittedName>
</protein>
<organism evidence="5">
    <name type="scientific">Clostridium botulinum</name>
    <dbReference type="NCBI Taxonomy" id="1491"/>
    <lineage>
        <taxon>Bacteria</taxon>
        <taxon>Bacillati</taxon>
        <taxon>Bacillota</taxon>
        <taxon>Clostridia</taxon>
        <taxon>Eubacteriales</taxon>
        <taxon>Clostridiaceae</taxon>
        <taxon>Clostridium</taxon>
    </lineage>
</organism>
<dbReference type="EMBL" id="KC516871">
    <property type="protein sequence ID" value="AGL45116.1"/>
    <property type="molecule type" value="Genomic_DNA"/>
</dbReference>
<keyword evidence="5" id="KW-0378">Hydrolase</keyword>
<dbReference type="AlphaFoldDB" id="R4NQU9"/>
<dbReference type="EMBL" id="KC516868">
    <property type="protein sequence ID" value="AGL44996.1"/>
    <property type="molecule type" value="Genomic_DNA"/>
</dbReference>
<keyword evidence="1" id="KW-1133">Transmembrane helix</keyword>